<dbReference type="EMBL" id="BAAAHK010000017">
    <property type="protein sequence ID" value="GAA0954560.1"/>
    <property type="molecule type" value="Genomic_DNA"/>
</dbReference>
<name>A0ABN1RBS8_9ACTN</name>
<sequence>MQWKPEADWVALTAGTGVSNGGVWLTPDGMVVKRLLPGVGRVDHYAYWRRQAEVAGSGVVEGTVGLRGPRCVKVESDPGGMAVWSAAVEGVEIAPVELAAAVGRFGLNQFERAEWFARGILRDRLAGDERDAGWARLVFEDRLPAGLRRDCGLLWERRGELMDELDRLPQQVVHGDAHPVNLIGREGDDVVAVDWEQFGVGPLGFDLGYLVASTEAAIDGLVAAYQSGSQERWPNNAVRRGAVLTAAITVVARAAWSLSQDDPGDHVERLCRLDQVVAEAARQAL</sequence>
<dbReference type="RefSeq" id="WP_343977758.1">
    <property type="nucleotide sequence ID" value="NZ_BAAAHK010000017.1"/>
</dbReference>
<dbReference type="Gene3D" id="3.90.1200.10">
    <property type="match status" value="1"/>
</dbReference>
<organism evidence="2 3">
    <name type="scientific">Kribbella koreensis</name>
    <dbReference type="NCBI Taxonomy" id="57909"/>
    <lineage>
        <taxon>Bacteria</taxon>
        <taxon>Bacillati</taxon>
        <taxon>Actinomycetota</taxon>
        <taxon>Actinomycetes</taxon>
        <taxon>Propionibacteriales</taxon>
        <taxon>Kribbellaceae</taxon>
        <taxon>Kribbella</taxon>
    </lineage>
</organism>
<feature type="domain" description="Aminoglycoside phosphotransferase" evidence="1">
    <location>
        <begin position="136"/>
        <end position="229"/>
    </location>
</feature>
<evidence type="ECO:0000313" key="2">
    <source>
        <dbReference type="EMBL" id="GAA0954560.1"/>
    </source>
</evidence>
<reference evidence="2 3" key="1">
    <citation type="journal article" date="2019" name="Int. J. Syst. Evol. Microbiol.">
        <title>The Global Catalogue of Microorganisms (GCM) 10K type strain sequencing project: providing services to taxonomists for standard genome sequencing and annotation.</title>
        <authorList>
            <consortium name="The Broad Institute Genomics Platform"/>
            <consortium name="The Broad Institute Genome Sequencing Center for Infectious Disease"/>
            <person name="Wu L."/>
            <person name="Ma J."/>
        </authorList>
    </citation>
    <scope>NUCLEOTIDE SEQUENCE [LARGE SCALE GENOMIC DNA]</scope>
    <source>
        <strain evidence="2 3">JCM 10977</strain>
    </source>
</reference>
<dbReference type="InterPro" id="IPR002575">
    <property type="entry name" value="Aminoglycoside_PTrfase"/>
</dbReference>
<dbReference type="Proteomes" id="UP001500542">
    <property type="component" value="Unassembled WGS sequence"/>
</dbReference>
<protein>
    <recommendedName>
        <fullName evidence="1">Aminoglycoside phosphotransferase domain-containing protein</fullName>
    </recommendedName>
</protein>
<accession>A0ABN1RBS8</accession>
<evidence type="ECO:0000313" key="3">
    <source>
        <dbReference type="Proteomes" id="UP001500542"/>
    </source>
</evidence>
<dbReference type="InterPro" id="IPR011009">
    <property type="entry name" value="Kinase-like_dom_sf"/>
</dbReference>
<gene>
    <name evidence="2" type="ORF">GCM10009554_60490</name>
</gene>
<dbReference type="Pfam" id="PF01636">
    <property type="entry name" value="APH"/>
    <property type="match status" value="1"/>
</dbReference>
<dbReference type="SUPFAM" id="SSF56112">
    <property type="entry name" value="Protein kinase-like (PK-like)"/>
    <property type="match status" value="1"/>
</dbReference>
<comment type="caution">
    <text evidence="2">The sequence shown here is derived from an EMBL/GenBank/DDBJ whole genome shotgun (WGS) entry which is preliminary data.</text>
</comment>
<proteinExistence type="predicted"/>
<evidence type="ECO:0000259" key="1">
    <source>
        <dbReference type="Pfam" id="PF01636"/>
    </source>
</evidence>
<keyword evidence="3" id="KW-1185">Reference proteome</keyword>